<accession>A0A6G0KLJ5</accession>
<evidence type="ECO:0000256" key="1">
    <source>
        <dbReference type="SAM" id="MobiDB-lite"/>
    </source>
</evidence>
<feature type="compositionally biased region" description="Polar residues" evidence="1">
    <location>
        <begin position="49"/>
        <end position="60"/>
    </location>
</feature>
<dbReference type="EMBL" id="QXFX01001372">
    <property type="protein sequence ID" value="KAE9091421.1"/>
    <property type="molecule type" value="Genomic_DNA"/>
</dbReference>
<evidence type="ECO:0000313" key="2">
    <source>
        <dbReference type="EMBL" id="KAE9091421.1"/>
    </source>
</evidence>
<organism evidence="2 3">
    <name type="scientific">Phytophthora fragariae</name>
    <dbReference type="NCBI Taxonomy" id="53985"/>
    <lineage>
        <taxon>Eukaryota</taxon>
        <taxon>Sar</taxon>
        <taxon>Stramenopiles</taxon>
        <taxon>Oomycota</taxon>
        <taxon>Peronosporomycetes</taxon>
        <taxon>Peronosporales</taxon>
        <taxon>Peronosporaceae</taxon>
        <taxon>Phytophthora</taxon>
    </lineage>
</organism>
<protein>
    <submittedName>
        <fullName evidence="2">Uncharacterized protein</fullName>
    </submittedName>
</protein>
<name>A0A6G0KLJ5_9STRA</name>
<dbReference type="Proteomes" id="UP000488956">
    <property type="component" value="Unassembled WGS sequence"/>
</dbReference>
<reference evidence="2 3" key="1">
    <citation type="submission" date="2018-09" db="EMBL/GenBank/DDBJ databases">
        <title>Genomic investigation of the strawberry pathogen Phytophthora fragariae indicates pathogenicity is determined by transcriptional variation in three key races.</title>
        <authorList>
            <person name="Adams T.M."/>
            <person name="Armitage A.D."/>
            <person name="Sobczyk M.K."/>
            <person name="Bates H.J."/>
            <person name="Dunwell J.M."/>
            <person name="Nellist C.F."/>
            <person name="Harrison R.J."/>
        </authorList>
    </citation>
    <scope>NUCLEOTIDE SEQUENCE [LARGE SCALE GENOMIC DNA]</scope>
    <source>
        <strain evidence="2 3">ONT-3</strain>
    </source>
</reference>
<comment type="caution">
    <text evidence="2">The sequence shown here is derived from an EMBL/GenBank/DDBJ whole genome shotgun (WGS) entry which is preliminary data.</text>
</comment>
<evidence type="ECO:0000313" key="3">
    <source>
        <dbReference type="Proteomes" id="UP000488956"/>
    </source>
</evidence>
<dbReference type="AlphaFoldDB" id="A0A6G0KLJ5"/>
<gene>
    <name evidence="2" type="ORF">PF010_g18190</name>
</gene>
<feature type="region of interest" description="Disordered" evidence="1">
    <location>
        <begin position="1"/>
        <end position="69"/>
    </location>
</feature>
<sequence>MNMHLPVEDDAGFGDEIASEPPADDMDSMQKKQEGTAFASAAYERHAPQDQQNASSSTPASVPPMGHYASPCSTVPAFQEMMTRSAEANVLAERELLVQQ</sequence>
<proteinExistence type="predicted"/>